<feature type="compositionally biased region" description="Polar residues" evidence="8">
    <location>
        <begin position="567"/>
        <end position="576"/>
    </location>
</feature>
<comment type="subcellular location">
    <subcellularLocation>
        <location evidence="1">Cell membrane</location>
        <topology evidence="1">Multi-pass membrane protein</topology>
    </subcellularLocation>
</comment>
<dbReference type="InterPro" id="IPR003439">
    <property type="entry name" value="ABC_transporter-like_ATP-bd"/>
</dbReference>
<keyword evidence="13" id="KW-1185">Reference proteome</keyword>
<dbReference type="InterPro" id="IPR027417">
    <property type="entry name" value="P-loop_NTPase"/>
</dbReference>
<dbReference type="GO" id="GO:0140359">
    <property type="term" value="F:ABC-type transporter activity"/>
    <property type="evidence" value="ECO:0007669"/>
    <property type="project" value="InterPro"/>
</dbReference>
<feature type="domain" description="ABC transmembrane type-1" evidence="11">
    <location>
        <begin position="23"/>
        <end position="300"/>
    </location>
</feature>
<keyword evidence="2" id="KW-1003">Cell membrane</keyword>
<dbReference type="PROSITE" id="PS50893">
    <property type="entry name" value="ABC_TRANSPORTER_2"/>
    <property type="match status" value="1"/>
</dbReference>
<evidence type="ECO:0000259" key="11">
    <source>
        <dbReference type="PROSITE" id="PS50929"/>
    </source>
</evidence>
<dbReference type="NCBIfam" id="TIGR01842">
    <property type="entry name" value="type_I_sec_PrtD"/>
    <property type="match status" value="1"/>
</dbReference>
<dbReference type="InterPro" id="IPR010128">
    <property type="entry name" value="ATPase_T1SS_PrtD-like"/>
</dbReference>
<dbReference type="PROSITE" id="PS00211">
    <property type="entry name" value="ABC_TRANSPORTER_1"/>
    <property type="match status" value="1"/>
</dbReference>
<feature type="transmembrane region" description="Helical" evidence="9">
    <location>
        <begin position="54"/>
        <end position="74"/>
    </location>
</feature>
<dbReference type="GO" id="GO:0030256">
    <property type="term" value="C:type I protein secretion system complex"/>
    <property type="evidence" value="ECO:0007669"/>
    <property type="project" value="InterPro"/>
</dbReference>
<keyword evidence="4" id="KW-0547">Nucleotide-binding</keyword>
<sequence>MRTIRDSHLKPLWSALLKRYRHILAYGLLTNFLILAPSWYMLEVYERVVFSQNSLTLLMLTLMVLFLFAVMEGLEHFRVAMLQQAAATWATQLQAQVFRAAFLARLQSADFPSAQVFGDFRSLREGLASTAIISIMDAPFIFIFLGLVFMIHPALGVLTLAALLIQLLISALNQYRIQSRMQEANRQAMDAQRYFAQLTRQADAIHAMGMQAGLFERWNKRQQGFLQQQADASMIAGRSAAGSKLVQLMLTSLVLGLGCYLVIHNSLPYGPAGMIVASILAARVLAPFSQLVGQWRTLSQSIDAYKRLEKLFADTPGVRAKLALPAPSGEMRVDQLSYVPPAGPGEAPRAQREPFLRQISLNLATGQLLLVAGPSGAGKSTLLRLMAGLLAPSSGKVRLDGVDAYSWDKAALGPYLGYLPQEVALLEGSVADNIRRFGVEDAAAMDEVVQLLQLHTLIAGLPQGLETQIGPEGDFLSGGQRQLIGLARAMYGKPRIVLLDEPNAHLDELGERALYQAIQHCKQRGCTFVVISHLQQVKQVADLMLILVHGQMMRLGKPDEVLASLQPKNETGNGVASHSVAANGMTAGAQR</sequence>
<reference evidence="12 13" key="1">
    <citation type="submission" date="2018-10" db="EMBL/GenBank/DDBJ databases">
        <authorList>
            <person name="Chen W.-M."/>
        </authorList>
    </citation>
    <scope>NUCLEOTIDE SEQUENCE [LARGE SCALE GENOMIC DNA]</scope>
    <source>
        <strain evidence="12 13">H-5</strain>
    </source>
</reference>
<keyword evidence="7 9" id="KW-0472">Membrane</keyword>
<dbReference type="EMBL" id="RJVP01000006">
    <property type="protein sequence ID" value="ROH85390.1"/>
    <property type="molecule type" value="Genomic_DNA"/>
</dbReference>
<proteinExistence type="predicted"/>
<dbReference type="PANTHER" id="PTHR24221">
    <property type="entry name" value="ATP-BINDING CASSETTE SUB-FAMILY B"/>
    <property type="match status" value="1"/>
</dbReference>
<dbReference type="SUPFAM" id="SSF52540">
    <property type="entry name" value="P-loop containing nucleoside triphosphate hydrolases"/>
    <property type="match status" value="1"/>
</dbReference>
<feature type="transmembrane region" description="Helical" evidence="9">
    <location>
        <begin position="23"/>
        <end position="42"/>
    </location>
</feature>
<protein>
    <submittedName>
        <fullName evidence="12">Type I secretion system permease/ATPase</fullName>
    </submittedName>
</protein>
<evidence type="ECO:0000313" key="13">
    <source>
        <dbReference type="Proteomes" id="UP000275137"/>
    </source>
</evidence>
<dbReference type="InterPro" id="IPR036640">
    <property type="entry name" value="ABC1_TM_sf"/>
</dbReference>
<dbReference type="Pfam" id="PF00005">
    <property type="entry name" value="ABC_tran"/>
    <property type="match status" value="1"/>
</dbReference>
<keyword evidence="6 9" id="KW-1133">Transmembrane helix</keyword>
<dbReference type="PANTHER" id="PTHR24221:SF248">
    <property type="entry name" value="ABC TRANSPORTER TRANSMEMBRANE REGION"/>
    <property type="match status" value="1"/>
</dbReference>
<evidence type="ECO:0000256" key="3">
    <source>
        <dbReference type="ARBA" id="ARBA00022692"/>
    </source>
</evidence>
<dbReference type="InterPro" id="IPR011527">
    <property type="entry name" value="ABC1_TM_dom"/>
</dbReference>
<dbReference type="Gene3D" id="3.40.50.300">
    <property type="entry name" value="P-loop containing nucleotide triphosphate hydrolases"/>
    <property type="match status" value="1"/>
</dbReference>
<evidence type="ECO:0000256" key="4">
    <source>
        <dbReference type="ARBA" id="ARBA00022741"/>
    </source>
</evidence>
<name>A0A3N0UXZ3_9PROT</name>
<evidence type="ECO:0000256" key="5">
    <source>
        <dbReference type="ARBA" id="ARBA00022840"/>
    </source>
</evidence>
<dbReference type="InterPro" id="IPR039421">
    <property type="entry name" value="Type_1_exporter"/>
</dbReference>
<evidence type="ECO:0000256" key="9">
    <source>
        <dbReference type="SAM" id="Phobius"/>
    </source>
</evidence>
<dbReference type="AlphaFoldDB" id="A0A3N0UXZ3"/>
<dbReference type="SMART" id="SM00382">
    <property type="entry name" value="AAA"/>
    <property type="match status" value="1"/>
</dbReference>
<dbReference type="GO" id="GO:0005524">
    <property type="term" value="F:ATP binding"/>
    <property type="evidence" value="ECO:0007669"/>
    <property type="project" value="UniProtKB-KW"/>
</dbReference>
<dbReference type="RefSeq" id="WP_123238043.1">
    <property type="nucleotide sequence ID" value="NZ_RJVP01000006.1"/>
</dbReference>
<evidence type="ECO:0000313" key="12">
    <source>
        <dbReference type="EMBL" id="ROH85390.1"/>
    </source>
</evidence>
<dbReference type="GO" id="GO:0030253">
    <property type="term" value="P:protein secretion by the type I secretion system"/>
    <property type="evidence" value="ECO:0007669"/>
    <property type="project" value="InterPro"/>
</dbReference>
<keyword evidence="3 9" id="KW-0812">Transmembrane</keyword>
<keyword evidence="5" id="KW-0067">ATP-binding</keyword>
<gene>
    <name evidence="12" type="ORF">ED236_11000</name>
</gene>
<evidence type="ECO:0000256" key="2">
    <source>
        <dbReference type="ARBA" id="ARBA00022475"/>
    </source>
</evidence>
<dbReference type="GO" id="GO:0016887">
    <property type="term" value="F:ATP hydrolysis activity"/>
    <property type="evidence" value="ECO:0007669"/>
    <property type="project" value="InterPro"/>
</dbReference>
<feature type="region of interest" description="Disordered" evidence="8">
    <location>
        <begin position="567"/>
        <end position="591"/>
    </location>
</feature>
<feature type="transmembrane region" description="Helical" evidence="9">
    <location>
        <begin position="245"/>
        <end position="263"/>
    </location>
</feature>
<dbReference type="PROSITE" id="PS50929">
    <property type="entry name" value="ABC_TM1F"/>
    <property type="match status" value="1"/>
</dbReference>
<feature type="domain" description="ABC transporter" evidence="10">
    <location>
        <begin position="331"/>
        <end position="574"/>
    </location>
</feature>
<comment type="caution">
    <text evidence="12">The sequence shown here is derived from an EMBL/GenBank/DDBJ whole genome shotgun (WGS) entry which is preliminary data.</text>
</comment>
<evidence type="ECO:0000256" key="7">
    <source>
        <dbReference type="ARBA" id="ARBA00023136"/>
    </source>
</evidence>
<dbReference type="GO" id="GO:0005886">
    <property type="term" value="C:plasma membrane"/>
    <property type="evidence" value="ECO:0007669"/>
    <property type="project" value="UniProtKB-SubCell"/>
</dbReference>
<dbReference type="Pfam" id="PF00664">
    <property type="entry name" value="ABC_membrane"/>
    <property type="match status" value="1"/>
</dbReference>
<evidence type="ECO:0000256" key="6">
    <source>
        <dbReference type="ARBA" id="ARBA00022989"/>
    </source>
</evidence>
<organism evidence="12 13">
    <name type="scientific">Pseudomethylobacillus aquaticus</name>
    <dbReference type="NCBI Taxonomy" id="2676064"/>
    <lineage>
        <taxon>Bacteria</taxon>
        <taxon>Pseudomonadati</taxon>
        <taxon>Pseudomonadota</taxon>
        <taxon>Betaproteobacteria</taxon>
        <taxon>Nitrosomonadales</taxon>
        <taxon>Methylophilaceae</taxon>
        <taxon>Pseudomethylobacillus</taxon>
    </lineage>
</organism>
<evidence type="ECO:0000256" key="1">
    <source>
        <dbReference type="ARBA" id="ARBA00004651"/>
    </source>
</evidence>
<dbReference type="GO" id="GO:0034040">
    <property type="term" value="F:ATPase-coupled lipid transmembrane transporter activity"/>
    <property type="evidence" value="ECO:0007669"/>
    <property type="project" value="TreeGrafter"/>
</dbReference>
<dbReference type="InterPro" id="IPR017871">
    <property type="entry name" value="ABC_transporter-like_CS"/>
</dbReference>
<feature type="transmembrane region" description="Helical" evidence="9">
    <location>
        <begin position="154"/>
        <end position="172"/>
    </location>
</feature>
<dbReference type="Gene3D" id="1.20.1560.10">
    <property type="entry name" value="ABC transporter type 1, transmembrane domain"/>
    <property type="match status" value="1"/>
</dbReference>
<dbReference type="InterPro" id="IPR003593">
    <property type="entry name" value="AAA+_ATPase"/>
</dbReference>
<accession>A0A3N0UXZ3</accession>
<evidence type="ECO:0000256" key="8">
    <source>
        <dbReference type="SAM" id="MobiDB-lite"/>
    </source>
</evidence>
<dbReference type="SUPFAM" id="SSF90123">
    <property type="entry name" value="ABC transporter transmembrane region"/>
    <property type="match status" value="1"/>
</dbReference>
<dbReference type="Proteomes" id="UP000275137">
    <property type="component" value="Unassembled WGS sequence"/>
</dbReference>
<feature type="transmembrane region" description="Helical" evidence="9">
    <location>
        <begin position="127"/>
        <end position="148"/>
    </location>
</feature>
<evidence type="ECO:0000259" key="10">
    <source>
        <dbReference type="PROSITE" id="PS50893"/>
    </source>
</evidence>